<organism evidence="1 2">
    <name type="scientific">Chloebia gouldiae</name>
    <name type="common">Gouldian finch</name>
    <name type="synonym">Erythrura gouldiae</name>
    <dbReference type="NCBI Taxonomy" id="44316"/>
    <lineage>
        <taxon>Eukaryota</taxon>
        <taxon>Metazoa</taxon>
        <taxon>Chordata</taxon>
        <taxon>Craniata</taxon>
        <taxon>Vertebrata</taxon>
        <taxon>Euteleostomi</taxon>
        <taxon>Archelosauria</taxon>
        <taxon>Archosauria</taxon>
        <taxon>Dinosauria</taxon>
        <taxon>Saurischia</taxon>
        <taxon>Theropoda</taxon>
        <taxon>Coelurosauria</taxon>
        <taxon>Aves</taxon>
        <taxon>Neognathae</taxon>
        <taxon>Neoaves</taxon>
        <taxon>Telluraves</taxon>
        <taxon>Australaves</taxon>
        <taxon>Passeriformes</taxon>
        <taxon>Passeroidea</taxon>
        <taxon>Passeridae</taxon>
        <taxon>Chloebia</taxon>
    </lineage>
</organism>
<feature type="non-terminal residue" evidence="1">
    <location>
        <position position="93"/>
    </location>
</feature>
<keyword evidence="2" id="KW-1185">Reference proteome</keyword>
<dbReference type="EMBL" id="QUSF01000030">
    <property type="protein sequence ID" value="RLV99758.1"/>
    <property type="molecule type" value="Genomic_DNA"/>
</dbReference>
<gene>
    <name evidence="1" type="ORF">DV515_00009455</name>
</gene>
<reference evidence="1 2" key="1">
    <citation type="journal article" date="2018" name="Proc. R. Soc. B">
        <title>A non-coding region near Follistatin controls head colour polymorphism in the Gouldian finch.</title>
        <authorList>
            <person name="Toomey M.B."/>
            <person name="Marques C.I."/>
            <person name="Andrade P."/>
            <person name="Araujo P.M."/>
            <person name="Sabatino S."/>
            <person name="Gazda M.A."/>
            <person name="Afonso S."/>
            <person name="Lopes R.J."/>
            <person name="Corbo J.C."/>
            <person name="Carneiro M."/>
        </authorList>
    </citation>
    <scope>NUCLEOTIDE SEQUENCE [LARGE SCALE GENOMIC DNA]</scope>
    <source>
        <strain evidence="1">Red01</strain>
        <tissue evidence="1">Muscle</tissue>
    </source>
</reference>
<proteinExistence type="predicted"/>
<protein>
    <submittedName>
        <fullName evidence="1">Uncharacterized protein</fullName>
    </submittedName>
</protein>
<comment type="caution">
    <text evidence="1">The sequence shown here is derived from an EMBL/GenBank/DDBJ whole genome shotgun (WGS) entry which is preliminary data.</text>
</comment>
<evidence type="ECO:0000313" key="2">
    <source>
        <dbReference type="Proteomes" id="UP000276834"/>
    </source>
</evidence>
<sequence>MQRSIVLLALLSHDVGVYMNASLEFHCGICIFEADAKITAEALPKADTDRRFNEIEGRQSGNICSVNVVPVCSGITVIPTRVLGLRYSPVTWL</sequence>
<dbReference type="Proteomes" id="UP000276834">
    <property type="component" value="Unassembled WGS sequence"/>
</dbReference>
<dbReference type="AlphaFoldDB" id="A0A3L8SCN9"/>
<name>A0A3L8SCN9_CHLGU</name>
<evidence type="ECO:0000313" key="1">
    <source>
        <dbReference type="EMBL" id="RLV99758.1"/>
    </source>
</evidence>
<accession>A0A3L8SCN9</accession>